<protein>
    <submittedName>
        <fullName evidence="1">Uncharacterized protein</fullName>
    </submittedName>
</protein>
<name>A0AA39XX81_9PEZI</name>
<organism evidence="1 2">
    <name type="scientific">Cercophora newfieldiana</name>
    <dbReference type="NCBI Taxonomy" id="92897"/>
    <lineage>
        <taxon>Eukaryota</taxon>
        <taxon>Fungi</taxon>
        <taxon>Dikarya</taxon>
        <taxon>Ascomycota</taxon>
        <taxon>Pezizomycotina</taxon>
        <taxon>Sordariomycetes</taxon>
        <taxon>Sordariomycetidae</taxon>
        <taxon>Sordariales</taxon>
        <taxon>Lasiosphaeriaceae</taxon>
        <taxon>Cercophora</taxon>
    </lineage>
</organism>
<keyword evidence="2" id="KW-1185">Reference proteome</keyword>
<reference evidence="1" key="1">
    <citation type="submission" date="2023-06" db="EMBL/GenBank/DDBJ databases">
        <title>Genome-scale phylogeny and comparative genomics of the fungal order Sordariales.</title>
        <authorList>
            <consortium name="Lawrence Berkeley National Laboratory"/>
            <person name="Hensen N."/>
            <person name="Bonometti L."/>
            <person name="Westerberg I."/>
            <person name="Brannstrom I.O."/>
            <person name="Guillou S."/>
            <person name="Cros-Aarteil S."/>
            <person name="Calhoun S."/>
            <person name="Haridas S."/>
            <person name="Kuo A."/>
            <person name="Mondo S."/>
            <person name="Pangilinan J."/>
            <person name="Riley R."/>
            <person name="Labutti K."/>
            <person name="Andreopoulos B."/>
            <person name="Lipzen A."/>
            <person name="Chen C."/>
            <person name="Yanf M."/>
            <person name="Daum C."/>
            <person name="Ng V."/>
            <person name="Clum A."/>
            <person name="Steindorff A."/>
            <person name="Ohm R."/>
            <person name="Martin F."/>
            <person name="Silar P."/>
            <person name="Natvig D."/>
            <person name="Lalanne C."/>
            <person name="Gautier V."/>
            <person name="Ament-Velasquez S.L."/>
            <person name="Kruys A."/>
            <person name="Hutchinson M.I."/>
            <person name="Powell A.J."/>
            <person name="Barry K."/>
            <person name="Miller A.N."/>
            <person name="Grigoriev I.V."/>
            <person name="Debuchy R."/>
            <person name="Gladieux P."/>
            <person name="Thoren M.H."/>
            <person name="Johannesson H."/>
        </authorList>
    </citation>
    <scope>NUCLEOTIDE SEQUENCE</scope>
    <source>
        <strain evidence="1">SMH2532-1</strain>
    </source>
</reference>
<evidence type="ECO:0000313" key="2">
    <source>
        <dbReference type="Proteomes" id="UP001174936"/>
    </source>
</evidence>
<sequence length="196" mass="22148">MNPNFGDLTNGWCQYSRDCPSCDATNPWSLEKEEDPSRFACSVCGYSMSRGGPGLFSWRLLLVCRLLHKEITQLYYSETRPEVIRTSRIGLKPVKNLGPLAVASLRDLTIRLNVFLCPDGSNCRKMEHRREDSEGYHCHPGCKIGGHDVLLGINHPIQNRWSPGDLSAWLDLKDVCAHLKRHLAPNQLKLAFVCEV</sequence>
<dbReference type="AlphaFoldDB" id="A0AA39XX81"/>
<comment type="caution">
    <text evidence="1">The sequence shown here is derived from an EMBL/GenBank/DDBJ whole genome shotgun (WGS) entry which is preliminary data.</text>
</comment>
<dbReference type="EMBL" id="JAULSV010000006">
    <property type="protein sequence ID" value="KAK0640725.1"/>
    <property type="molecule type" value="Genomic_DNA"/>
</dbReference>
<accession>A0AA39XX81</accession>
<gene>
    <name evidence="1" type="ORF">B0T16DRAFT_201607</name>
</gene>
<evidence type="ECO:0000313" key="1">
    <source>
        <dbReference type="EMBL" id="KAK0640725.1"/>
    </source>
</evidence>
<dbReference type="Proteomes" id="UP001174936">
    <property type="component" value="Unassembled WGS sequence"/>
</dbReference>
<proteinExistence type="predicted"/>